<dbReference type="GeneID" id="20804244"/>
<dbReference type="EMBL" id="KI913117">
    <property type="protein sequence ID" value="ETV85629.1"/>
    <property type="molecule type" value="Genomic_DNA"/>
</dbReference>
<organism evidence="1">
    <name type="scientific">Aphanomyces astaci</name>
    <name type="common">Crayfish plague agent</name>
    <dbReference type="NCBI Taxonomy" id="112090"/>
    <lineage>
        <taxon>Eukaryota</taxon>
        <taxon>Sar</taxon>
        <taxon>Stramenopiles</taxon>
        <taxon>Oomycota</taxon>
        <taxon>Saprolegniomycetes</taxon>
        <taxon>Saprolegniales</taxon>
        <taxon>Verrucalvaceae</taxon>
        <taxon>Aphanomyces</taxon>
    </lineage>
</organism>
<proteinExistence type="predicted"/>
<accession>W4H323</accession>
<dbReference type="STRING" id="112090.W4H323"/>
<dbReference type="OrthoDB" id="70358at2759"/>
<dbReference type="VEuPathDB" id="FungiDB:H257_02248"/>
<gene>
    <name evidence="1" type="ORF">H257_02248</name>
</gene>
<sequence length="102" mass="11156">MLMFRDQTKLHPASIGPFEVVATRPNVSTGHPSGFMELSFSKEWLKVEFVSFDSEWQFNGFSSGDILPGGISRGHCWFLHKSGNTPGVPCNASKEGLVGLPT</sequence>
<reference evidence="1" key="1">
    <citation type="submission" date="2013-12" db="EMBL/GenBank/DDBJ databases">
        <title>The Genome Sequence of Aphanomyces astaci APO3.</title>
        <authorList>
            <consortium name="The Broad Institute Genomics Platform"/>
            <person name="Russ C."/>
            <person name="Tyler B."/>
            <person name="van West P."/>
            <person name="Dieguez-Uribeondo J."/>
            <person name="Young S.K."/>
            <person name="Zeng Q."/>
            <person name="Gargeya S."/>
            <person name="Fitzgerald M."/>
            <person name="Abouelleil A."/>
            <person name="Alvarado L."/>
            <person name="Chapman S.B."/>
            <person name="Gainer-Dewar J."/>
            <person name="Goldberg J."/>
            <person name="Griggs A."/>
            <person name="Gujja S."/>
            <person name="Hansen M."/>
            <person name="Howarth C."/>
            <person name="Imamovic A."/>
            <person name="Ireland A."/>
            <person name="Larimer J."/>
            <person name="McCowan C."/>
            <person name="Murphy C."/>
            <person name="Pearson M."/>
            <person name="Poon T.W."/>
            <person name="Priest M."/>
            <person name="Roberts A."/>
            <person name="Saif S."/>
            <person name="Shea T."/>
            <person name="Sykes S."/>
            <person name="Wortman J."/>
            <person name="Nusbaum C."/>
            <person name="Birren B."/>
        </authorList>
    </citation>
    <scope>NUCLEOTIDE SEQUENCE [LARGE SCALE GENOMIC DNA]</scope>
    <source>
        <strain evidence="1">APO3</strain>
    </source>
</reference>
<dbReference type="RefSeq" id="XP_009824101.1">
    <property type="nucleotide sequence ID" value="XM_009825799.1"/>
</dbReference>
<evidence type="ECO:0000313" key="1">
    <source>
        <dbReference type="EMBL" id="ETV85629.1"/>
    </source>
</evidence>
<name>W4H323_APHAT</name>
<dbReference type="AlphaFoldDB" id="W4H323"/>
<protein>
    <submittedName>
        <fullName evidence="1">Uncharacterized protein</fullName>
    </submittedName>
</protein>